<protein>
    <submittedName>
        <fullName evidence="1">Uncharacterized protein</fullName>
    </submittedName>
</protein>
<organism evidence="1 2">
    <name type="scientific">Hibiscus syriacus</name>
    <name type="common">Rose of Sharon</name>
    <dbReference type="NCBI Taxonomy" id="106335"/>
    <lineage>
        <taxon>Eukaryota</taxon>
        <taxon>Viridiplantae</taxon>
        <taxon>Streptophyta</taxon>
        <taxon>Embryophyta</taxon>
        <taxon>Tracheophyta</taxon>
        <taxon>Spermatophyta</taxon>
        <taxon>Magnoliopsida</taxon>
        <taxon>eudicotyledons</taxon>
        <taxon>Gunneridae</taxon>
        <taxon>Pentapetalae</taxon>
        <taxon>rosids</taxon>
        <taxon>malvids</taxon>
        <taxon>Malvales</taxon>
        <taxon>Malvaceae</taxon>
        <taxon>Malvoideae</taxon>
        <taxon>Hibiscus</taxon>
    </lineage>
</organism>
<comment type="caution">
    <text evidence="1">The sequence shown here is derived from an EMBL/GenBank/DDBJ whole genome shotgun (WGS) entry which is preliminary data.</text>
</comment>
<evidence type="ECO:0000313" key="1">
    <source>
        <dbReference type="EMBL" id="KAE8674708.1"/>
    </source>
</evidence>
<proteinExistence type="predicted"/>
<reference evidence="1" key="1">
    <citation type="submission" date="2019-09" db="EMBL/GenBank/DDBJ databases">
        <title>Draft genome information of white flower Hibiscus syriacus.</title>
        <authorList>
            <person name="Kim Y.-M."/>
        </authorList>
    </citation>
    <scope>NUCLEOTIDE SEQUENCE [LARGE SCALE GENOMIC DNA]</scope>
    <source>
        <strain evidence="1">YM2019G1</strain>
    </source>
</reference>
<dbReference type="AlphaFoldDB" id="A0A6A2XGU2"/>
<evidence type="ECO:0000313" key="2">
    <source>
        <dbReference type="Proteomes" id="UP000436088"/>
    </source>
</evidence>
<sequence length="285" mass="31836">MLEINELEELLNNAYESARVFSGKLKSRWSGPFVVVEAYPYRELLLKNLSDGTTFKLNAKCFDLSTTEDLTPFTYITSIIVVIKWETFCSHPGKINHHWVWVDNPLVFVREKLVSENRNNTTTTVIMSILLKEGLDSEPSVPKLSKPHHAGGQTIDAQLVNKSFDLPEAMASMVAHSGSVKEVLATHTDVGADTVEAETKAEEGTEERQELVVVQLVSIVLKDMKQLEGTRQLRDINIDLLQRTLMYISILKTTSTSTCINRKNSIKAKVNSKKVCLATANLSKA</sequence>
<accession>A0A6A2XGU2</accession>
<name>A0A6A2XGU2_HIBSY</name>
<gene>
    <name evidence="1" type="ORF">F3Y22_tig00111721pilonHSYRG00113</name>
</gene>
<keyword evidence="2" id="KW-1185">Reference proteome</keyword>
<dbReference type="Proteomes" id="UP000436088">
    <property type="component" value="Unassembled WGS sequence"/>
</dbReference>
<dbReference type="EMBL" id="VEPZ02001413">
    <property type="protein sequence ID" value="KAE8674708.1"/>
    <property type="molecule type" value="Genomic_DNA"/>
</dbReference>